<evidence type="ECO:0000313" key="8">
    <source>
        <dbReference type="Proteomes" id="UP000184731"/>
    </source>
</evidence>
<gene>
    <name evidence="7" type="ORF">AXG55_01720</name>
</gene>
<sequence>MKNLIRKISNKIKSFKRRPHSREILFILNKNIFFKKFELINRETIHILFNNKIFEKSAQLTYISILSIVPLLAIIFTFIHAINGFNSLFTKVIEPLIMKHFGSNAGTEITNYLQAIILNLELKELGVISFLTFLFTVVLLVFNIEDTIDEIMEFKNKMTMFNRISKCWLIITVTPFLFTVALVQSDSFLKLFTLYEFKIFDSFTIKIIREIIGWTFQWLFFIFLFYIIPSNKVRFKSALWGGLAANILFEILQYVNLLIAKRTLSTDPSHIYGSVPIIAVLFFAWIRLIWVIILVGASYTISTQKILYHKEYKTLKIFPSKGFIDCLGVYNSIKNLYKRQNIPSTEFSIIKETKINRHEVEGWLRYLISKKIICLLNNDLKNPLYIPTYQSIKEEQNEDSFLKNLLLEDSQHHNPEYQHILEVLQSEKK</sequence>
<dbReference type="NCBIfam" id="TIGR00765">
    <property type="entry name" value="yihY_not_rbn"/>
    <property type="match status" value="1"/>
</dbReference>
<evidence type="ECO:0000256" key="5">
    <source>
        <dbReference type="ARBA" id="ARBA00023136"/>
    </source>
</evidence>
<keyword evidence="3 6" id="KW-0812">Transmembrane</keyword>
<feature type="transmembrane region" description="Helical" evidence="6">
    <location>
        <begin position="203"/>
        <end position="227"/>
    </location>
</feature>
<evidence type="ECO:0000256" key="6">
    <source>
        <dbReference type="SAM" id="Phobius"/>
    </source>
</evidence>
<keyword evidence="2" id="KW-1003">Cell membrane</keyword>
<comment type="subcellular location">
    <subcellularLocation>
        <location evidence="1">Cell membrane</location>
        <topology evidence="1">Multi-pass membrane protein</topology>
    </subcellularLocation>
</comment>
<keyword evidence="8" id="KW-1185">Reference proteome</keyword>
<dbReference type="STRING" id="1915309.AXG55_01720"/>
<proteinExistence type="predicted"/>
<dbReference type="GO" id="GO:0005886">
    <property type="term" value="C:plasma membrane"/>
    <property type="evidence" value="ECO:0007669"/>
    <property type="project" value="UniProtKB-SubCell"/>
</dbReference>
<dbReference type="EMBL" id="CP017834">
    <property type="protein sequence ID" value="APJ02713.1"/>
    <property type="molecule type" value="Genomic_DNA"/>
</dbReference>
<evidence type="ECO:0000313" key="7">
    <source>
        <dbReference type="EMBL" id="APJ02713.1"/>
    </source>
</evidence>
<dbReference type="InterPro" id="IPR017039">
    <property type="entry name" value="Virul_fac_BrkB"/>
</dbReference>
<accession>A0A1L4CXN2</accession>
<dbReference type="PANTHER" id="PTHR30213">
    <property type="entry name" value="INNER MEMBRANE PROTEIN YHJD"/>
    <property type="match status" value="1"/>
</dbReference>
<protein>
    <submittedName>
        <fullName evidence="7">Uncharacterized protein</fullName>
    </submittedName>
</protein>
<keyword evidence="4 6" id="KW-1133">Transmembrane helix</keyword>
<dbReference type="Pfam" id="PF03631">
    <property type="entry name" value="Virul_fac_BrkB"/>
    <property type="match status" value="1"/>
</dbReference>
<dbReference type="AlphaFoldDB" id="A0A1L4CXN2"/>
<keyword evidence="5 6" id="KW-0472">Membrane</keyword>
<feature type="transmembrane region" description="Helical" evidence="6">
    <location>
        <begin position="165"/>
        <end position="183"/>
    </location>
</feature>
<feature type="transmembrane region" description="Helical" evidence="6">
    <location>
        <begin position="125"/>
        <end position="144"/>
    </location>
</feature>
<organism evidence="7 8">
    <name type="scientific">Silvanigrella aquatica</name>
    <dbReference type="NCBI Taxonomy" id="1915309"/>
    <lineage>
        <taxon>Bacteria</taxon>
        <taxon>Pseudomonadati</taxon>
        <taxon>Bdellovibrionota</taxon>
        <taxon>Oligoflexia</taxon>
        <taxon>Silvanigrellales</taxon>
        <taxon>Silvanigrellaceae</taxon>
        <taxon>Silvanigrella</taxon>
    </lineage>
</organism>
<dbReference type="Proteomes" id="UP000184731">
    <property type="component" value="Chromosome"/>
</dbReference>
<dbReference type="KEGG" id="saqi:AXG55_01720"/>
<feature type="transmembrane region" description="Helical" evidence="6">
    <location>
        <begin position="60"/>
        <end position="82"/>
    </location>
</feature>
<dbReference type="PANTHER" id="PTHR30213:SF0">
    <property type="entry name" value="UPF0761 MEMBRANE PROTEIN YIHY"/>
    <property type="match status" value="1"/>
</dbReference>
<evidence type="ECO:0000256" key="3">
    <source>
        <dbReference type="ARBA" id="ARBA00022692"/>
    </source>
</evidence>
<feature type="transmembrane region" description="Helical" evidence="6">
    <location>
        <begin position="239"/>
        <end position="259"/>
    </location>
</feature>
<reference evidence="7 8" key="1">
    <citation type="submission" date="2016-10" db="EMBL/GenBank/DDBJ databases">
        <title>Silvanigrella aquatica sp. nov., isolated from a freshwater lake located in the Black Forest, Germany, description of Silvanigrellaceae fam. nov., Silvanigrellales ord. nov., reclassification of the order Bdellovibrionales in the class Oligoflexia, reclassification of the families Bacteriovoracaceae and Halobacteriovoraceae in the new order Bacteriovoracales ord. nov., and reclassification of the family Pseudobacteriovoracaceae in the order Oligoflexiales.</title>
        <authorList>
            <person name="Hahn M.W."/>
            <person name="Schmidt J."/>
            <person name="Koll U."/>
            <person name="Rohde M."/>
            <person name="Verbag S."/>
            <person name="Pitt A."/>
            <person name="Nakai R."/>
            <person name="Naganuma T."/>
            <person name="Lang E."/>
        </authorList>
    </citation>
    <scope>NUCLEOTIDE SEQUENCE [LARGE SCALE GENOMIC DNA]</scope>
    <source>
        <strain evidence="7 8">MWH-Nonnen-W8red</strain>
    </source>
</reference>
<feature type="transmembrane region" description="Helical" evidence="6">
    <location>
        <begin position="271"/>
        <end position="301"/>
    </location>
</feature>
<evidence type="ECO:0000256" key="1">
    <source>
        <dbReference type="ARBA" id="ARBA00004651"/>
    </source>
</evidence>
<evidence type="ECO:0000256" key="2">
    <source>
        <dbReference type="ARBA" id="ARBA00022475"/>
    </source>
</evidence>
<dbReference type="OrthoDB" id="5291734at2"/>
<name>A0A1L4CXN2_9BACT</name>
<evidence type="ECO:0000256" key="4">
    <source>
        <dbReference type="ARBA" id="ARBA00022989"/>
    </source>
</evidence>